<dbReference type="PANTHER" id="PTHR10590">
    <property type="entry name" value="SODIUM/NUCLEOSIDE COTRANSPORTER"/>
    <property type="match status" value="1"/>
</dbReference>
<keyword evidence="1" id="KW-0472">Membrane</keyword>
<keyword evidence="4" id="KW-1185">Reference proteome</keyword>
<organism evidence="3 4">
    <name type="scientific">Ancylostoma caninum</name>
    <name type="common">Dog hookworm</name>
    <dbReference type="NCBI Taxonomy" id="29170"/>
    <lineage>
        <taxon>Eukaryota</taxon>
        <taxon>Metazoa</taxon>
        <taxon>Ecdysozoa</taxon>
        <taxon>Nematoda</taxon>
        <taxon>Chromadorea</taxon>
        <taxon>Rhabditida</taxon>
        <taxon>Rhabditina</taxon>
        <taxon>Rhabditomorpha</taxon>
        <taxon>Strongyloidea</taxon>
        <taxon>Ancylostomatidae</taxon>
        <taxon>Ancylostomatinae</taxon>
        <taxon>Ancylostoma</taxon>
    </lineage>
</organism>
<name>A0A368F2T1_ANCCA</name>
<dbReference type="InterPro" id="IPR008276">
    <property type="entry name" value="C_nuclsd_transpt"/>
</dbReference>
<proteinExistence type="predicted"/>
<dbReference type="GO" id="GO:0005415">
    <property type="term" value="F:nucleoside:sodium symporter activity"/>
    <property type="evidence" value="ECO:0007669"/>
    <property type="project" value="TreeGrafter"/>
</dbReference>
<dbReference type="AlphaFoldDB" id="A0A368F2T1"/>
<dbReference type="Pfam" id="PF07662">
    <property type="entry name" value="Nucleos_tra2_C"/>
    <property type="match status" value="1"/>
</dbReference>
<evidence type="ECO:0000256" key="1">
    <source>
        <dbReference type="SAM" id="Phobius"/>
    </source>
</evidence>
<feature type="domain" description="Concentrative nucleoside transporter C-terminal" evidence="2">
    <location>
        <begin position="1"/>
        <end position="93"/>
    </location>
</feature>
<dbReference type="PANTHER" id="PTHR10590:SF4">
    <property type="entry name" value="SOLUTE CARRIER FAMILY 28 MEMBER 3"/>
    <property type="match status" value="1"/>
</dbReference>
<dbReference type="STRING" id="29170.A0A368F2T1"/>
<protein>
    <recommendedName>
        <fullName evidence="2">Concentrative nucleoside transporter C-terminal domain-containing protein</fullName>
    </recommendedName>
</protein>
<dbReference type="InterPro" id="IPR011657">
    <property type="entry name" value="CNT_C_dom"/>
</dbReference>
<gene>
    <name evidence="3" type="ORF">ANCCAN_28969</name>
</gene>
<keyword evidence="1" id="KW-1133">Transmembrane helix</keyword>
<dbReference type="Proteomes" id="UP000252519">
    <property type="component" value="Unassembled WGS sequence"/>
</dbReference>
<reference evidence="3 4" key="1">
    <citation type="submission" date="2014-10" db="EMBL/GenBank/DDBJ databases">
        <title>Draft genome of the hookworm Ancylostoma caninum.</title>
        <authorList>
            <person name="Mitreva M."/>
        </authorList>
    </citation>
    <scope>NUCLEOTIDE SEQUENCE [LARGE SCALE GENOMIC DNA]</scope>
    <source>
        <strain evidence="3 4">Baltimore</strain>
    </source>
</reference>
<evidence type="ECO:0000313" key="3">
    <source>
        <dbReference type="EMBL" id="RCN25320.1"/>
    </source>
</evidence>
<feature type="transmembrane region" description="Helical" evidence="1">
    <location>
        <begin position="7"/>
        <end position="29"/>
    </location>
</feature>
<evidence type="ECO:0000259" key="2">
    <source>
        <dbReference type="Pfam" id="PF07662"/>
    </source>
</evidence>
<dbReference type="OrthoDB" id="6075923at2759"/>
<dbReference type="EMBL" id="JOJR01012643">
    <property type="protein sequence ID" value="RCN25320.1"/>
    <property type="molecule type" value="Genomic_DNA"/>
</dbReference>
<sequence length="105" mass="11370">MQLVIAISANLVAVLALLGFIDSILLYLGELIGQGPWTLEILLGYVMFPVAFVMGVTGNVHETLLVARLIGTKTAVNEFVAYKKLGELISSESQEISVSVLFFCH</sequence>
<evidence type="ECO:0000313" key="4">
    <source>
        <dbReference type="Proteomes" id="UP000252519"/>
    </source>
</evidence>
<accession>A0A368F2T1</accession>
<comment type="caution">
    <text evidence="3">The sequence shown here is derived from an EMBL/GenBank/DDBJ whole genome shotgun (WGS) entry which is preliminary data.</text>
</comment>
<feature type="transmembrane region" description="Helical" evidence="1">
    <location>
        <begin position="41"/>
        <end position="60"/>
    </location>
</feature>
<keyword evidence="1" id="KW-0812">Transmembrane</keyword>
<dbReference type="GO" id="GO:0005886">
    <property type="term" value="C:plasma membrane"/>
    <property type="evidence" value="ECO:0007669"/>
    <property type="project" value="TreeGrafter"/>
</dbReference>